<dbReference type="EMBL" id="QGKU01000047">
    <property type="protein sequence ID" value="PWR01803.1"/>
    <property type="molecule type" value="Genomic_DNA"/>
</dbReference>
<gene>
    <name evidence="1" type="ORF">DKT77_14470</name>
</gene>
<name>A0A2V2LIY4_9RHOB</name>
<dbReference type="Gene3D" id="3.40.630.40">
    <property type="entry name" value="Zn-dependent exopeptidases"/>
    <property type="match status" value="1"/>
</dbReference>
<dbReference type="OrthoDB" id="9802050at2"/>
<dbReference type="InterPro" id="IPR007709">
    <property type="entry name" value="N-FG_amidohydro"/>
</dbReference>
<keyword evidence="1" id="KW-0378">Hydrolase</keyword>
<organism evidence="1 2">
    <name type="scientific">Meridianimarinicoccus roseus</name>
    <dbReference type="NCBI Taxonomy" id="2072018"/>
    <lineage>
        <taxon>Bacteria</taxon>
        <taxon>Pseudomonadati</taxon>
        <taxon>Pseudomonadota</taxon>
        <taxon>Alphaproteobacteria</taxon>
        <taxon>Rhodobacterales</taxon>
        <taxon>Paracoccaceae</taxon>
        <taxon>Meridianimarinicoccus</taxon>
    </lineage>
</organism>
<evidence type="ECO:0000313" key="2">
    <source>
        <dbReference type="Proteomes" id="UP000245680"/>
    </source>
</evidence>
<protein>
    <submittedName>
        <fullName evidence="1">N-formylglutamate amidohydrolase</fullName>
    </submittedName>
</protein>
<dbReference type="Pfam" id="PF05013">
    <property type="entry name" value="FGase"/>
    <property type="match status" value="1"/>
</dbReference>
<dbReference type="GO" id="GO:0016787">
    <property type="term" value="F:hydrolase activity"/>
    <property type="evidence" value="ECO:0007669"/>
    <property type="project" value="UniProtKB-KW"/>
</dbReference>
<dbReference type="Proteomes" id="UP000245680">
    <property type="component" value="Unassembled WGS sequence"/>
</dbReference>
<comment type="caution">
    <text evidence="1">The sequence shown here is derived from an EMBL/GenBank/DDBJ whole genome shotgun (WGS) entry which is preliminary data.</text>
</comment>
<reference evidence="1 2" key="1">
    <citation type="submission" date="2018-05" db="EMBL/GenBank/DDBJ databases">
        <title>Rhodobacteraceae gen. nov., sp. nov. isolated from sea water.</title>
        <authorList>
            <person name="Ren Y."/>
        </authorList>
    </citation>
    <scope>NUCLEOTIDE SEQUENCE [LARGE SCALE GENOMIC DNA]</scope>
    <source>
        <strain evidence="1 2">TG-679</strain>
    </source>
</reference>
<dbReference type="SUPFAM" id="SSF53187">
    <property type="entry name" value="Zn-dependent exopeptidases"/>
    <property type="match status" value="1"/>
</dbReference>
<keyword evidence="2" id="KW-1185">Reference proteome</keyword>
<accession>A0A2V2LIY4</accession>
<evidence type="ECO:0000313" key="1">
    <source>
        <dbReference type="EMBL" id="PWR01803.1"/>
    </source>
</evidence>
<proteinExistence type="predicted"/>
<sequence>MVDKRIPLYEGACQQGAPVNYDLLEPSATTTGVVFASPHSGRAYPANMRKTTVLDELALRSSEDAYVDRLIADAPLLGAPLLLARTPRAFVDLNRSPDELDPAVIEGVRRVIHNPRVTSGLGVIPRVVANGRAIYRGKIPLSEARRRIDDHWHPYHAALRALLQRQRAAFGIAVLVDCHSMPHEAIEGMSSGRGPVPDVVLGDRFGAAADAGIVDRIEAAFTAEGLRVARNAPFAGAFIAQRYGRPTQGTHVVQIEIDRALYMDEARVTPLPRFDELRGLMRRVMSDIVDIARPELPLAAE</sequence>
<dbReference type="AlphaFoldDB" id="A0A2V2LIY4"/>